<protein>
    <submittedName>
        <fullName evidence="1">Uncharacterized protein</fullName>
    </submittedName>
</protein>
<dbReference type="EMBL" id="BK032748">
    <property type="protein sequence ID" value="DAF58252.1"/>
    <property type="molecule type" value="Genomic_DNA"/>
</dbReference>
<accession>A0A8S5T4I1</accession>
<reference evidence="1" key="1">
    <citation type="journal article" date="2021" name="Proc. Natl. Acad. Sci. U.S.A.">
        <title>A Catalog of Tens of Thousands of Viruses from Human Metagenomes Reveals Hidden Associations with Chronic Diseases.</title>
        <authorList>
            <person name="Tisza M.J."/>
            <person name="Buck C.B."/>
        </authorList>
    </citation>
    <scope>NUCLEOTIDE SEQUENCE</scope>
    <source>
        <strain evidence="1">CtMBu2</strain>
    </source>
</reference>
<evidence type="ECO:0000313" key="1">
    <source>
        <dbReference type="EMBL" id="DAF58252.1"/>
    </source>
</evidence>
<sequence>MLRFPMIARFLRRGQFLVILDCGVVIGLAATWADFPIDSAVFPGILAGFQFVRHKVSYNTATLRRFLIGGSLGFFKPLAPAGAFLYSGFTTYTKRLPHPTTLRFFCIRAPSFVSHGYRISPSLWRV</sequence>
<name>A0A8S5T4I1_9CAUD</name>
<organism evidence="1">
    <name type="scientific">Siphoviridae sp. ctMBu2</name>
    <dbReference type="NCBI Taxonomy" id="2827853"/>
    <lineage>
        <taxon>Viruses</taxon>
        <taxon>Duplodnaviria</taxon>
        <taxon>Heunggongvirae</taxon>
        <taxon>Uroviricota</taxon>
        <taxon>Caudoviricetes</taxon>
    </lineage>
</organism>
<proteinExistence type="predicted"/>